<dbReference type="EMBL" id="CP012746">
    <property type="protein sequence ID" value="ALL63019.1"/>
    <property type="molecule type" value="Genomic_DNA"/>
</dbReference>
<proteinExistence type="predicted"/>
<dbReference type="KEGG" id="bcai:K788_0006771"/>
<dbReference type="AlphaFoldDB" id="A0A0P0R5M0"/>
<dbReference type="Proteomes" id="UP000019146">
    <property type="component" value="Chromosome 1"/>
</dbReference>
<name>A0A0P0R5M0_9BURK</name>
<organism evidence="1 2">
    <name type="scientific">Paraburkholderia caribensis MBA4</name>
    <dbReference type="NCBI Taxonomy" id="1323664"/>
    <lineage>
        <taxon>Bacteria</taxon>
        <taxon>Pseudomonadati</taxon>
        <taxon>Pseudomonadota</taxon>
        <taxon>Betaproteobacteria</taxon>
        <taxon>Burkholderiales</taxon>
        <taxon>Burkholderiaceae</taxon>
        <taxon>Paraburkholderia</taxon>
    </lineage>
</organism>
<accession>A0A0P0R5M0</accession>
<evidence type="ECO:0000313" key="2">
    <source>
        <dbReference type="Proteomes" id="UP000019146"/>
    </source>
</evidence>
<reference evidence="1 2" key="1">
    <citation type="journal article" date="2014" name="Genome Announc.">
        <title>Draft Genome Sequence of the Haloacid-Degrading Burkholderia caribensis Strain MBA4.</title>
        <authorList>
            <person name="Pan Y."/>
            <person name="Kong K.F."/>
            <person name="Tsang J.S."/>
        </authorList>
    </citation>
    <scope>NUCLEOTIDE SEQUENCE [LARGE SCALE GENOMIC DNA]</scope>
    <source>
        <strain evidence="1 2">MBA4</strain>
    </source>
</reference>
<evidence type="ECO:0000313" key="1">
    <source>
        <dbReference type="EMBL" id="ALL63019.1"/>
    </source>
</evidence>
<protein>
    <submittedName>
        <fullName evidence="1">Uncharacterized protein</fullName>
    </submittedName>
</protein>
<gene>
    <name evidence="1" type="ORF">K788_0006771</name>
</gene>
<sequence length="162" mass="17808">MDWCAIPRAGGTFSARRRYFRQRAGLRRYEVNFMRGLWKTGAAALSIAVVLSGCVSTPSLNGTLGAPSFADLQAMCGSQPADYGSDAQSVYVTLFDAYVANRRGGLSKADYCAFQTELAQRYAVQGASTDPQMRRQWVEFFNAQRVKALSWRAAVDPTLRSG</sequence>